<evidence type="ECO:0000313" key="7">
    <source>
        <dbReference type="Proteomes" id="UP000186601"/>
    </source>
</evidence>
<dbReference type="PROSITE" id="PS50865">
    <property type="entry name" value="ZF_MYND_2"/>
    <property type="match status" value="1"/>
</dbReference>
<name>A0A2R6NV91_9APHY</name>
<dbReference type="InterPro" id="IPR002893">
    <property type="entry name" value="Znf_MYND"/>
</dbReference>
<protein>
    <recommendedName>
        <fullName evidence="5">MYND-type domain-containing protein</fullName>
    </recommendedName>
</protein>
<dbReference type="OrthoDB" id="3149405at2759"/>
<sequence>MDKVAELPYKGKRDRASLLAWEDAWQKTLDDLYSEKKTFPQLTPSDAPLPCDLKLELDVDLRAAEVYALQFDVSEEIVKSMAMEDFEKHWLNTPAVHREAFILHGIAITAKGRKEIEPWRRWCPDGTLKAFAADDGRGFLELLRPFMLQDFTSISDSVEPVDIPHPIIDEILSLSKEDTENPSFILPVRHVRVERACLLTLFIQNTIRAFYGKPPSLLYSDPSSDESSAASEVEKAEKKLEEATKYHDGLKMMMATLIPCWHCGVCPREKADGSKLFICSPCKKIGRKIRYCSKTCQMNDWKGGKPPHESVCGNPDADPGTGSEGVFSPSFWKSLKAIDEPYRGCIPSESHELETTPALEHQLALLKSSPYPDYVLIDQESGIETSIHMNHFDMDMEALTKRDWETVNDLFYFISLVFKGHKFSIQQVREQLEREYGVSVLEEPLGKFGPDPTDDEWLSVESVIYIDTARLHDLQENVKFVNDMATNMKRDLGWQ</sequence>
<dbReference type="Pfam" id="PF01753">
    <property type="entry name" value="zf-MYND"/>
    <property type="match status" value="1"/>
</dbReference>
<evidence type="ECO:0000259" key="5">
    <source>
        <dbReference type="PROSITE" id="PS50865"/>
    </source>
</evidence>
<evidence type="ECO:0000256" key="2">
    <source>
        <dbReference type="ARBA" id="ARBA00022771"/>
    </source>
</evidence>
<accession>A0A2R6NV91</accession>
<dbReference type="Proteomes" id="UP000186601">
    <property type="component" value="Unassembled WGS sequence"/>
</dbReference>
<organism evidence="6 7">
    <name type="scientific">Hermanssonia centrifuga</name>
    <dbReference type="NCBI Taxonomy" id="98765"/>
    <lineage>
        <taxon>Eukaryota</taxon>
        <taxon>Fungi</taxon>
        <taxon>Dikarya</taxon>
        <taxon>Basidiomycota</taxon>
        <taxon>Agaricomycotina</taxon>
        <taxon>Agaricomycetes</taxon>
        <taxon>Polyporales</taxon>
        <taxon>Meruliaceae</taxon>
        <taxon>Hermanssonia</taxon>
    </lineage>
</organism>
<feature type="domain" description="MYND-type" evidence="5">
    <location>
        <begin position="263"/>
        <end position="312"/>
    </location>
</feature>
<dbReference type="SUPFAM" id="SSF144232">
    <property type="entry name" value="HIT/MYND zinc finger-like"/>
    <property type="match status" value="1"/>
</dbReference>
<dbReference type="GO" id="GO:0008270">
    <property type="term" value="F:zinc ion binding"/>
    <property type="evidence" value="ECO:0007669"/>
    <property type="project" value="UniProtKB-KW"/>
</dbReference>
<evidence type="ECO:0000256" key="1">
    <source>
        <dbReference type="ARBA" id="ARBA00022723"/>
    </source>
</evidence>
<keyword evidence="7" id="KW-1185">Reference proteome</keyword>
<dbReference type="Gene3D" id="6.10.140.2220">
    <property type="match status" value="1"/>
</dbReference>
<gene>
    <name evidence="6" type="ORF">PHLCEN_2v8102</name>
</gene>
<dbReference type="AlphaFoldDB" id="A0A2R6NV91"/>
<comment type="caution">
    <text evidence="6">The sequence shown here is derived from an EMBL/GenBank/DDBJ whole genome shotgun (WGS) entry which is preliminary data.</text>
</comment>
<keyword evidence="1" id="KW-0479">Metal-binding</keyword>
<evidence type="ECO:0000313" key="6">
    <source>
        <dbReference type="EMBL" id="PSR77028.1"/>
    </source>
</evidence>
<proteinExistence type="predicted"/>
<reference evidence="6 7" key="1">
    <citation type="submission" date="2018-02" db="EMBL/GenBank/DDBJ databases">
        <title>Genome sequence of the basidiomycete white-rot fungus Phlebia centrifuga.</title>
        <authorList>
            <person name="Granchi Z."/>
            <person name="Peng M."/>
            <person name="de Vries R.P."/>
            <person name="Hilden K."/>
            <person name="Makela M.R."/>
            <person name="Grigoriev I."/>
            <person name="Riley R."/>
        </authorList>
    </citation>
    <scope>NUCLEOTIDE SEQUENCE [LARGE SCALE GENOMIC DNA]</scope>
    <source>
        <strain evidence="6 7">FBCC195</strain>
    </source>
</reference>
<evidence type="ECO:0000256" key="3">
    <source>
        <dbReference type="ARBA" id="ARBA00022833"/>
    </source>
</evidence>
<dbReference type="EMBL" id="MLYV02000817">
    <property type="protein sequence ID" value="PSR77028.1"/>
    <property type="molecule type" value="Genomic_DNA"/>
</dbReference>
<evidence type="ECO:0000256" key="4">
    <source>
        <dbReference type="PROSITE-ProRule" id="PRU00134"/>
    </source>
</evidence>
<keyword evidence="2 4" id="KW-0863">Zinc-finger</keyword>
<keyword evidence="3" id="KW-0862">Zinc</keyword>